<protein>
    <submittedName>
        <fullName evidence="2">Uncharacterized protein</fullName>
    </submittedName>
</protein>
<evidence type="ECO:0000313" key="2">
    <source>
        <dbReference type="EMBL" id="CAJ0603018.1"/>
    </source>
</evidence>
<gene>
    <name evidence="2" type="ORF">CYNAS_LOCUS15001</name>
</gene>
<reference evidence="2" key="1">
    <citation type="submission" date="2023-07" db="EMBL/GenBank/DDBJ databases">
        <authorList>
            <consortium name="CYATHOMIX"/>
        </authorList>
    </citation>
    <scope>NUCLEOTIDE SEQUENCE</scope>
    <source>
        <strain evidence="2">N/A</strain>
    </source>
</reference>
<dbReference type="EMBL" id="CATQJL010000305">
    <property type="protein sequence ID" value="CAJ0603018.1"/>
    <property type="molecule type" value="Genomic_DNA"/>
</dbReference>
<keyword evidence="3" id="KW-1185">Reference proteome</keyword>
<organism evidence="2 3">
    <name type="scientific">Cylicocyclus nassatus</name>
    <name type="common">Nematode worm</name>
    <dbReference type="NCBI Taxonomy" id="53992"/>
    <lineage>
        <taxon>Eukaryota</taxon>
        <taxon>Metazoa</taxon>
        <taxon>Ecdysozoa</taxon>
        <taxon>Nematoda</taxon>
        <taxon>Chromadorea</taxon>
        <taxon>Rhabditida</taxon>
        <taxon>Rhabditina</taxon>
        <taxon>Rhabditomorpha</taxon>
        <taxon>Strongyloidea</taxon>
        <taxon>Strongylidae</taxon>
        <taxon>Cylicocyclus</taxon>
    </lineage>
</organism>
<evidence type="ECO:0000256" key="1">
    <source>
        <dbReference type="SAM" id="MobiDB-lite"/>
    </source>
</evidence>
<evidence type="ECO:0000313" key="3">
    <source>
        <dbReference type="Proteomes" id="UP001176961"/>
    </source>
</evidence>
<name>A0AA36MA41_CYLNA</name>
<feature type="compositionally biased region" description="Polar residues" evidence="1">
    <location>
        <begin position="20"/>
        <end position="34"/>
    </location>
</feature>
<feature type="region of interest" description="Disordered" evidence="1">
    <location>
        <begin position="1"/>
        <end position="43"/>
    </location>
</feature>
<dbReference type="AlphaFoldDB" id="A0AA36MA41"/>
<proteinExistence type="predicted"/>
<dbReference type="Proteomes" id="UP001176961">
    <property type="component" value="Unassembled WGS sequence"/>
</dbReference>
<accession>A0AA36MA41</accession>
<comment type="caution">
    <text evidence="2">The sequence shown here is derived from an EMBL/GenBank/DDBJ whole genome shotgun (WGS) entry which is preliminary data.</text>
</comment>
<sequence>MVSQRRSTQSRKGKEANPLTPVTNIPSSDILSSSQKDDEEYPSALPNYKTRIRKLGLRTLFYRRFLADILMAFKVLRAEVWEMVDKSWKERQGAIKSLLHALTGQDGLGGLRSHSLRKSLGSYSSIDKADGHSILRFAGEMYKLMY</sequence>